<gene>
    <name evidence="1" type="primary">31</name>
    <name evidence="1" type="ORF">PBI_DORITO_31</name>
</gene>
<evidence type="ECO:0000313" key="2">
    <source>
        <dbReference type="Proteomes" id="UP000288422"/>
    </source>
</evidence>
<protein>
    <submittedName>
        <fullName evidence="1">Uncharacterized protein</fullName>
    </submittedName>
</protein>
<dbReference type="RefSeq" id="YP_010654278.1">
    <property type="nucleotide sequence ID" value="NC_070809.1"/>
</dbReference>
<name>A0A3S9UAJ4_9CAUD</name>
<reference evidence="1 2" key="1">
    <citation type="submission" date="2018-12" db="EMBL/GenBank/DDBJ databases">
        <authorList>
            <person name="Divens A.M."/>
            <person name="Stoner T.H."/>
            <person name="Garlena R.A."/>
            <person name="Russell D.A."/>
            <person name="Pope W.H."/>
            <person name="Jacobs-Sera D."/>
            <person name="Hatfull G.F."/>
        </authorList>
    </citation>
    <scope>NUCLEOTIDE SEQUENCE [LARGE SCALE GENOMIC DNA]</scope>
</reference>
<dbReference type="GeneID" id="77930124"/>
<organism evidence="1 2">
    <name type="scientific">Gordonia phage Dorito</name>
    <dbReference type="NCBI Taxonomy" id="2499023"/>
    <lineage>
        <taxon>Viruses</taxon>
        <taxon>Duplodnaviria</taxon>
        <taxon>Heunggongvirae</taxon>
        <taxon>Uroviricota</taxon>
        <taxon>Caudoviricetes</taxon>
        <taxon>Beenievirus</taxon>
        <taxon>Beenievirus dorito</taxon>
    </lineage>
</organism>
<dbReference type="EMBL" id="MK279848">
    <property type="protein sequence ID" value="AZS07301.1"/>
    <property type="molecule type" value="Genomic_DNA"/>
</dbReference>
<dbReference type="Proteomes" id="UP000288422">
    <property type="component" value="Segment"/>
</dbReference>
<accession>A0A3S9UAJ4</accession>
<dbReference type="KEGG" id="vg:77930124"/>
<keyword evidence="2" id="KW-1185">Reference proteome</keyword>
<evidence type="ECO:0000313" key="1">
    <source>
        <dbReference type="EMBL" id="AZS07301.1"/>
    </source>
</evidence>
<proteinExistence type="predicted"/>
<sequence>MVQTTGNTQTLGTCACGSPIQKLEYFTNSTARPTAWSRAECQGTSSCGVRSRGVEPEWLEVAGTEPVPTLFEDIRPRDFVQLKGRWLRVASRTGSEVTFDDVEMRTFTETRGVDLEYPVRRPS</sequence>